<gene>
    <name evidence="2" type="ORF">RRG08_028241</name>
</gene>
<organism evidence="2 3">
    <name type="scientific">Elysia crispata</name>
    <name type="common">lettuce slug</name>
    <dbReference type="NCBI Taxonomy" id="231223"/>
    <lineage>
        <taxon>Eukaryota</taxon>
        <taxon>Metazoa</taxon>
        <taxon>Spiralia</taxon>
        <taxon>Lophotrochozoa</taxon>
        <taxon>Mollusca</taxon>
        <taxon>Gastropoda</taxon>
        <taxon>Heterobranchia</taxon>
        <taxon>Euthyneura</taxon>
        <taxon>Panpulmonata</taxon>
        <taxon>Sacoglossa</taxon>
        <taxon>Placobranchoidea</taxon>
        <taxon>Plakobranchidae</taxon>
        <taxon>Elysia</taxon>
    </lineage>
</organism>
<protein>
    <recommendedName>
        <fullName evidence="1">Integrase catalytic domain-containing protein</fullName>
    </recommendedName>
</protein>
<dbReference type="PANTHER" id="PTHR37984">
    <property type="entry name" value="PROTEIN CBG26694"/>
    <property type="match status" value="1"/>
</dbReference>
<evidence type="ECO:0000259" key="1">
    <source>
        <dbReference type="PROSITE" id="PS50994"/>
    </source>
</evidence>
<dbReference type="EMBL" id="JAWDGP010006364">
    <property type="protein sequence ID" value="KAK3742329.1"/>
    <property type="molecule type" value="Genomic_DNA"/>
</dbReference>
<dbReference type="SUPFAM" id="SSF53098">
    <property type="entry name" value="Ribonuclease H-like"/>
    <property type="match status" value="1"/>
</dbReference>
<dbReference type="PROSITE" id="PS50994">
    <property type="entry name" value="INTEGRASE"/>
    <property type="match status" value="1"/>
</dbReference>
<dbReference type="InterPro" id="IPR036397">
    <property type="entry name" value="RNaseH_sf"/>
</dbReference>
<comment type="caution">
    <text evidence="2">The sequence shown here is derived from an EMBL/GenBank/DDBJ whole genome shotgun (WGS) entry which is preliminary data.</text>
</comment>
<keyword evidence="3" id="KW-1185">Reference proteome</keyword>
<evidence type="ECO:0000313" key="3">
    <source>
        <dbReference type="Proteomes" id="UP001283361"/>
    </source>
</evidence>
<dbReference type="Pfam" id="PF17921">
    <property type="entry name" value="Integrase_H2C2"/>
    <property type="match status" value="1"/>
</dbReference>
<name>A0AAE1CX25_9GAST</name>
<sequence length="308" mass="34680">MEVLKLAHDSVFARHLGIAATKKSLLNRFTWPGVIKEIANYVKSCEICQKHAKKKPKIPLGKMEVITKPFEKVAIDIVGPLPETNKGNSYILTLVDFSTRWPEAIPLKRTKTENVTEALFDMFSRLGIPKVILSDNGRQFISDSMQETMKMLGVEQKLSAPLHPQSHGLVERCNQTIQKTLVKLSEESPLDWDVLLNPTLFALRQMPNTSSGFPPFELITEDETVDQYFAELEQSIDGVPPQNIVNYDETNLTDDPGRKCFIFRRGIQYPERIMNSTKTSTSLMLAGIAGGDILPVYVVYKSEHLLST</sequence>
<evidence type="ECO:0000313" key="2">
    <source>
        <dbReference type="EMBL" id="KAK3742329.1"/>
    </source>
</evidence>
<dbReference type="Gene3D" id="3.30.420.10">
    <property type="entry name" value="Ribonuclease H-like superfamily/Ribonuclease H"/>
    <property type="match status" value="1"/>
</dbReference>
<proteinExistence type="predicted"/>
<dbReference type="InterPro" id="IPR041588">
    <property type="entry name" value="Integrase_H2C2"/>
</dbReference>
<feature type="domain" description="Integrase catalytic" evidence="1">
    <location>
        <begin position="65"/>
        <end position="223"/>
    </location>
</feature>
<dbReference type="AlphaFoldDB" id="A0AAE1CX25"/>
<dbReference type="FunFam" id="3.30.420.10:FF:000032">
    <property type="entry name" value="Retrovirus-related Pol polyprotein from transposon 297-like Protein"/>
    <property type="match status" value="1"/>
</dbReference>
<reference evidence="2" key="1">
    <citation type="journal article" date="2023" name="G3 (Bethesda)">
        <title>A reference genome for the long-term kleptoplast-retaining sea slug Elysia crispata morphotype clarki.</title>
        <authorList>
            <person name="Eastman K.E."/>
            <person name="Pendleton A.L."/>
            <person name="Shaikh M.A."/>
            <person name="Suttiyut T."/>
            <person name="Ogas R."/>
            <person name="Tomko P."/>
            <person name="Gavelis G."/>
            <person name="Widhalm J.R."/>
            <person name="Wisecaver J.H."/>
        </authorList>
    </citation>
    <scope>NUCLEOTIDE SEQUENCE</scope>
    <source>
        <strain evidence="2">ECLA1</strain>
    </source>
</reference>
<dbReference type="Gene3D" id="1.10.340.70">
    <property type="match status" value="1"/>
</dbReference>
<dbReference type="Proteomes" id="UP001283361">
    <property type="component" value="Unassembled WGS sequence"/>
</dbReference>
<dbReference type="GO" id="GO:0003676">
    <property type="term" value="F:nucleic acid binding"/>
    <property type="evidence" value="ECO:0007669"/>
    <property type="project" value="InterPro"/>
</dbReference>
<dbReference type="Pfam" id="PF00665">
    <property type="entry name" value="rve"/>
    <property type="match status" value="1"/>
</dbReference>
<dbReference type="InterPro" id="IPR001584">
    <property type="entry name" value="Integrase_cat-core"/>
</dbReference>
<dbReference type="InterPro" id="IPR050951">
    <property type="entry name" value="Retrovirus_Pol_polyprotein"/>
</dbReference>
<dbReference type="GO" id="GO:0015074">
    <property type="term" value="P:DNA integration"/>
    <property type="evidence" value="ECO:0007669"/>
    <property type="project" value="InterPro"/>
</dbReference>
<accession>A0AAE1CX25</accession>
<dbReference type="PANTHER" id="PTHR37984:SF15">
    <property type="entry name" value="INTEGRASE CATALYTIC DOMAIN-CONTAINING PROTEIN"/>
    <property type="match status" value="1"/>
</dbReference>
<dbReference type="InterPro" id="IPR012337">
    <property type="entry name" value="RNaseH-like_sf"/>
</dbReference>